<proteinExistence type="predicted"/>
<dbReference type="KEGG" id="boz:DBV39_00840"/>
<dbReference type="RefSeq" id="WP_108619942.1">
    <property type="nucleotide sequence ID" value="NZ_CP028901.1"/>
</dbReference>
<dbReference type="EMBL" id="CP028901">
    <property type="protein sequence ID" value="AWB32501.1"/>
    <property type="molecule type" value="Genomic_DNA"/>
</dbReference>
<sequence>MPRFLTAQRTNKSSIDALADSQGKAALIDFLIIKRTLAIKGQLSRIHRHEKGAVRNRSWGHRTGC</sequence>
<evidence type="ECO:0000313" key="2">
    <source>
        <dbReference type="Proteomes" id="UP000244571"/>
    </source>
</evidence>
<name>A0A2R4XFE5_9BURK</name>
<accession>A0A2R4XFE5</accession>
<organism evidence="1 2">
    <name type="scientific">Orrella marina</name>
    <dbReference type="NCBI Taxonomy" id="2163011"/>
    <lineage>
        <taxon>Bacteria</taxon>
        <taxon>Pseudomonadati</taxon>
        <taxon>Pseudomonadota</taxon>
        <taxon>Betaproteobacteria</taxon>
        <taxon>Burkholderiales</taxon>
        <taxon>Alcaligenaceae</taxon>
        <taxon>Orrella</taxon>
    </lineage>
</organism>
<gene>
    <name evidence="1" type="ORF">DBV39_00840</name>
</gene>
<keyword evidence="2" id="KW-1185">Reference proteome</keyword>
<dbReference type="OrthoDB" id="9781481at2"/>
<reference evidence="1 2" key="1">
    <citation type="submission" date="2018-04" db="EMBL/GenBank/DDBJ databases">
        <title>Bordetella sp. HZ20 isolated from seawater.</title>
        <authorList>
            <person name="Sun C."/>
        </authorList>
    </citation>
    <scope>NUCLEOTIDE SEQUENCE [LARGE SCALE GENOMIC DNA]</scope>
    <source>
        <strain evidence="1 2">HZ20</strain>
    </source>
</reference>
<dbReference type="Proteomes" id="UP000244571">
    <property type="component" value="Chromosome"/>
</dbReference>
<evidence type="ECO:0000313" key="1">
    <source>
        <dbReference type="EMBL" id="AWB32501.1"/>
    </source>
</evidence>
<protein>
    <submittedName>
        <fullName evidence="1">Uncharacterized protein</fullName>
    </submittedName>
</protein>
<dbReference type="AlphaFoldDB" id="A0A2R4XFE5"/>